<accession>A0ABW9YJ11</accession>
<keyword evidence="3" id="KW-1185">Reference proteome</keyword>
<gene>
    <name evidence="2" type="ORF">EIZ48_11855</name>
</gene>
<feature type="signal peptide" evidence="1">
    <location>
        <begin position="1"/>
        <end position="21"/>
    </location>
</feature>
<name>A0ABW9YJ11_9GAMM</name>
<dbReference type="Proteomes" id="UP000738517">
    <property type="component" value="Unassembled WGS sequence"/>
</dbReference>
<dbReference type="EMBL" id="RSEJ01000011">
    <property type="protein sequence ID" value="NBI53271.1"/>
    <property type="molecule type" value="Genomic_DNA"/>
</dbReference>
<dbReference type="RefSeq" id="WP_160651454.1">
    <property type="nucleotide sequence ID" value="NZ_RSEJ01000011.1"/>
</dbReference>
<sequence>MKKSIVALTLATATFSGAALADFQHELTLDVSPQKGGAWVVVEKAGQPQAGATVSIQGDANQSYVTADNGRVFVHSNGESARSVTINATDGEGNMASAHRLIPSNRS</sequence>
<proteinExistence type="predicted"/>
<organism evidence="2 3">
    <name type="scientific">Photobacterium alginatilyticum</name>
    <dbReference type="NCBI Taxonomy" id="1775171"/>
    <lineage>
        <taxon>Bacteria</taxon>
        <taxon>Pseudomonadati</taxon>
        <taxon>Pseudomonadota</taxon>
        <taxon>Gammaproteobacteria</taxon>
        <taxon>Vibrionales</taxon>
        <taxon>Vibrionaceae</taxon>
        <taxon>Photobacterium</taxon>
    </lineage>
</organism>
<feature type="chain" id="PRO_5045421165" evidence="1">
    <location>
        <begin position="22"/>
        <end position="107"/>
    </location>
</feature>
<keyword evidence="1" id="KW-0732">Signal</keyword>
<protein>
    <submittedName>
        <fullName evidence="2">Uncharacterized protein</fullName>
    </submittedName>
</protein>
<reference evidence="2 3" key="1">
    <citation type="journal article" date="2017" name="Int. J. Syst. Evol. Microbiol.">
        <title>Photobacterium alginatilyticum sp. nov., a marine bacterium isolated from bottom seawater.</title>
        <authorList>
            <person name="Wang X."/>
            <person name="Wang Y."/>
            <person name="Yang X."/>
            <person name="Sun H."/>
            <person name="Li B."/>
            <person name="Zhang X.H."/>
        </authorList>
    </citation>
    <scope>NUCLEOTIDE SEQUENCE [LARGE SCALE GENOMIC DNA]</scope>
    <source>
        <strain evidence="2 3">P03D4</strain>
    </source>
</reference>
<evidence type="ECO:0000256" key="1">
    <source>
        <dbReference type="SAM" id="SignalP"/>
    </source>
</evidence>
<comment type="caution">
    <text evidence="2">The sequence shown here is derived from an EMBL/GenBank/DDBJ whole genome shotgun (WGS) entry which is preliminary data.</text>
</comment>
<evidence type="ECO:0000313" key="3">
    <source>
        <dbReference type="Proteomes" id="UP000738517"/>
    </source>
</evidence>
<evidence type="ECO:0000313" key="2">
    <source>
        <dbReference type="EMBL" id="NBI53271.1"/>
    </source>
</evidence>